<dbReference type="Proteomes" id="UP000887579">
    <property type="component" value="Unplaced"/>
</dbReference>
<organism evidence="1 2">
    <name type="scientific">Panagrolaimus sp. ES5</name>
    <dbReference type="NCBI Taxonomy" id="591445"/>
    <lineage>
        <taxon>Eukaryota</taxon>
        <taxon>Metazoa</taxon>
        <taxon>Ecdysozoa</taxon>
        <taxon>Nematoda</taxon>
        <taxon>Chromadorea</taxon>
        <taxon>Rhabditida</taxon>
        <taxon>Tylenchina</taxon>
        <taxon>Panagrolaimomorpha</taxon>
        <taxon>Panagrolaimoidea</taxon>
        <taxon>Panagrolaimidae</taxon>
        <taxon>Panagrolaimus</taxon>
    </lineage>
</organism>
<proteinExistence type="predicted"/>
<sequence>MSAPMPNTPPDSSNPELKEIPDLSQHLVEIELEKDPEKGFGFNIVGGIDEPYVPGCSGIFISRINPEGPAAKDGRLRLGDRIAMLNDISLSFKTHSDAVDIFRQASGKVKLLIEQDAESVLLSHLIYALTR</sequence>
<evidence type="ECO:0000313" key="2">
    <source>
        <dbReference type="WBParaSite" id="ES5_v2.g26779.t1"/>
    </source>
</evidence>
<evidence type="ECO:0000313" key="1">
    <source>
        <dbReference type="Proteomes" id="UP000887579"/>
    </source>
</evidence>
<reference evidence="2" key="1">
    <citation type="submission" date="2022-11" db="UniProtKB">
        <authorList>
            <consortium name="WormBaseParasite"/>
        </authorList>
    </citation>
    <scope>IDENTIFICATION</scope>
</reference>
<protein>
    <submittedName>
        <fullName evidence="2">PDZ domain-containing protein</fullName>
    </submittedName>
</protein>
<accession>A0AC34GB42</accession>
<dbReference type="WBParaSite" id="ES5_v2.g26779.t1">
    <property type="protein sequence ID" value="ES5_v2.g26779.t1"/>
    <property type="gene ID" value="ES5_v2.g26779"/>
</dbReference>
<name>A0AC34GB42_9BILA</name>